<evidence type="ECO:0000256" key="9">
    <source>
        <dbReference type="ARBA" id="ARBA00023163"/>
    </source>
</evidence>
<evidence type="ECO:0000256" key="14">
    <source>
        <dbReference type="SAM" id="MobiDB-lite"/>
    </source>
</evidence>
<keyword evidence="6" id="KW-0726">Sexual differentiation</keyword>
<protein>
    <recommendedName>
        <fullName evidence="3">Sex-determining region Y protein</fullName>
    </recommendedName>
    <alternativeName>
        <fullName evidence="10">Testis-determining factor</fullName>
    </alternativeName>
</protein>
<evidence type="ECO:0000256" key="12">
    <source>
        <dbReference type="PROSITE-ProRule" id="PRU00267"/>
    </source>
</evidence>
<evidence type="ECO:0000256" key="1">
    <source>
        <dbReference type="ARBA" id="ARBA00004324"/>
    </source>
</evidence>
<feature type="DNA-binding region" description="HMG box" evidence="12">
    <location>
        <begin position="129"/>
        <end position="197"/>
    </location>
</feature>
<dbReference type="AlphaFoldDB" id="A0AA36D0A6"/>
<dbReference type="InterPro" id="IPR036910">
    <property type="entry name" value="HMG_box_dom_sf"/>
</dbReference>
<evidence type="ECO:0000256" key="13">
    <source>
        <dbReference type="SAM" id="Coils"/>
    </source>
</evidence>
<dbReference type="PANTHER" id="PTHR10270">
    <property type="entry name" value="SOX TRANSCRIPTION FACTOR"/>
    <property type="match status" value="1"/>
</dbReference>
<proteinExistence type="inferred from homology"/>
<evidence type="ECO:0000256" key="10">
    <source>
        <dbReference type="ARBA" id="ARBA00032498"/>
    </source>
</evidence>
<sequence>MNIEGAGSDPGSFLASMFLQKPDSNINGSQVFNLPNLTTYPTTTSMSFIQPQSMNGSLYSNQLTQPHQQQQQHSTQLVAQQLQQHSAQTLHSVLNQQQHHPPQQTQQSSQAQNSQQVTRQAVADDKVYVKRPQNPFILWATAKRADVLKQFPKISMRDANAMLGSMWKQLSDEERRPYFDQAKQSRAEHKMLLSQNPHLMVKPIKVHRTSSGVDTGARARELMQHFPQVYNKNPAQNLPPMTLPNGMSTAQFPPNMTVGQVLNAPHFSNQYDKADTGRQFVKRPPNPYMCFVLEKRGEIVKENPKMRMCDINCILGEMWKMLSEEGKRPYFEQSQRSKEAHKQLLADNPNLTVRPVKVKKNTKLLEMAREVISQHGDVYHVQQTPQQQQQTAHQRHVQQLQQQLQQQQVQVQQQVQLQQLPQVSNDFKLLQQQVILQQPQKFEQQQL</sequence>
<keyword evidence="9" id="KW-0804">Transcription</keyword>
<gene>
    <name evidence="16" type="ORF">MSPICULIGERA_LOCUS16911</name>
</gene>
<feature type="compositionally biased region" description="Low complexity" evidence="14">
    <location>
        <begin position="62"/>
        <end position="74"/>
    </location>
</feature>
<comment type="similarity">
    <text evidence="2">Belongs to the SRY family.</text>
</comment>
<dbReference type="GO" id="GO:0016607">
    <property type="term" value="C:nuclear speck"/>
    <property type="evidence" value="ECO:0007669"/>
    <property type="project" value="UniProtKB-SubCell"/>
</dbReference>
<evidence type="ECO:0000313" key="16">
    <source>
        <dbReference type="EMBL" id="CAJ0578668.1"/>
    </source>
</evidence>
<name>A0AA36D0A6_9BILA</name>
<dbReference type="GO" id="GO:0005516">
    <property type="term" value="F:calmodulin binding"/>
    <property type="evidence" value="ECO:0007669"/>
    <property type="project" value="UniProtKB-KW"/>
</dbReference>
<accession>A0AA36D0A6</accession>
<evidence type="ECO:0000313" key="17">
    <source>
        <dbReference type="Proteomes" id="UP001177023"/>
    </source>
</evidence>
<feature type="domain" description="HMG box" evidence="15">
    <location>
        <begin position="281"/>
        <end position="349"/>
    </location>
</feature>
<dbReference type="GO" id="GO:0007548">
    <property type="term" value="P:sex differentiation"/>
    <property type="evidence" value="ECO:0007669"/>
    <property type="project" value="UniProtKB-KW"/>
</dbReference>
<feature type="coiled-coil region" evidence="13">
    <location>
        <begin position="390"/>
        <end position="417"/>
    </location>
</feature>
<evidence type="ECO:0000256" key="8">
    <source>
        <dbReference type="ARBA" id="ARBA00023159"/>
    </source>
</evidence>
<reference evidence="16" key="1">
    <citation type="submission" date="2023-06" db="EMBL/GenBank/DDBJ databases">
        <authorList>
            <person name="Delattre M."/>
        </authorList>
    </citation>
    <scope>NUCLEOTIDE SEQUENCE</scope>
    <source>
        <strain evidence="16">AF72</strain>
    </source>
</reference>
<keyword evidence="12" id="KW-0539">Nucleus</keyword>
<organism evidence="16 17">
    <name type="scientific">Mesorhabditis spiculigera</name>
    <dbReference type="NCBI Taxonomy" id="96644"/>
    <lineage>
        <taxon>Eukaryota</taxon>
        <taxon>Metazoa</taxon>
        <taxon>Ecdysozoa</taxon>
        <taxon>Nematoda</taxon>
        <taxon>Chromadorea</taxon>
        <taxon>Rhabditida</taxon>
        <taxon>Rhabditina</taxon>
        <taxon>Rhabditomorpha</taxon>
        <taxon>Rhabditoidea</taxon>
        <taxon>Rhabditidae</taxon>
        <taxon>Mesorhabditinae</taxon>
        <taxon>Mesorhabditis</taxon>
    </lineage>
</organism>
<dbReference type="InterPro" id="IPR050140">
    <property type="entry name" value="SRY-related_HMG-box_TF-like"/>
</dbReference>
<keyword evidence="8" id="KW-0010">Activator</keyword>
<feature type="compositionally biased region" description="Low complexity" evidence="14">
    <location>
        <begin position="95"/>
        <end position="116"/>
    </location>
</feature>
<keyword evidence="13" id="KW-0175">Coiled coil</keyword>
<dbReference type="SMART" id="SM00398">
    <property type="entry name" value="HMG"/>
    <property type="match status" value="2"/>
</dbReference>
<dbReference type="SUPFAM" id="SSF47095">
    <property type="entry name" value="HMG-box"/>
    <property type="match status" value="2"/>
</dbReference>
<dbReference type="GO" id="GO:0030154">
    <property type="term" value="P:cell differentiation"/>
    <property type="evidence" value="ECO:0007669"/>
    <property type="project" value="UniProtKB-KW"/>
</dbReference>
<evidence type="ECO:0000256" key="3">
    <source>
        <dbReference type="ARBA" id="ARBA00019052"/>
    </source>
</evidence>
<keyword evidence="4" id="KW-0221">Differentiation</keyword>
<dbReference type="PROSITE" id="PS50118">
    <property type="entry name" value="HMG_BOX_2"/>
    <property type="match status" value="2"/>
</dbReference>
<comment type="function">
    <text evidence="11">Transcriptional regulator that controls a genetic switch in male development. It is necessary and sufficient for initiating male sex determination by directing the development of supporting cell precursors (pre-Sertoli cells) as Sertoli rather than granulosa cells. Involved in different aspects of gene regulation including promoter activation or repression. Binds to the DNA consensus sequence 5'-[AT]AACAA[AT]-3'. SRY HMG box recognizes DNA by partial intercalation in the minor groove and promotes DNA bending. Also involved in pre-mRNA splicing. In male adult brain involved in the maintenance of motor functions of dopaminergic neurons.</text>
</comment>
<keyword evidence="7 12" id="KW-0238">DNA-binding</keyword>
<feature type="region of interest" description="Disordered" evidence="14">
    <location>
        <begin position="95"/>
        <end position="123"/>
    </location>
</feature>
<dbReference type="InterPro" id="IPR009071">
    <property type="entry name" value="HMG_box_dom"/>
</dbReference>
<feature type="non-terminal residue" evidence="16">
    <location>
        <position position="447"/>
    </location>
</feature>
<keyword evidence="17" id="KW-1185">Reference proteome</keyword>
<evidence type="ECO:0000256" key="4">
    <source>
        <dbReference type="ARBA" id="ARBA00022782"/>
    </source>
</evidence>
<feature type="compositionally biased region" description="Polar residues" evidence="14">
    <location>
        <begin position="51"/>
        <end position="61"/>
    </location>
</feature>
<evidence type="ECO:0000256" key="7">
    <source>
        <dbReference type="ARBA" id="ARBA00023125"/>
    </source>
</evidence>
<dbReference type="PANTHER" id="PTHR10270:SF161">
    <property type="entry name" value="SEX-DETERMINING REGION Y PROTEIN"/>
    <property type="match status" value="1"/>
</dbReference>
<dbReference type="GO" id="GO:0001228">
    <property type="term" value="F:DNA-binding transcription activator activity, RNA polymerase II-specific"/>
    <property type="evidence" value="ECO:0007669"/>
    <property type="project" value="TreeGrafter"/>
</dbReference>
<comment type="caution">
    <text evidence="16">The sequence shown here is derived from an EMBL/GenBank/DDBJ whole genome shotgun (WGS) entry which is preliminary data.</text>
</comment>
<feature type="domain" description="HMG box" evidence="15">
    <location>
        <begin position="129"/>
        <end position="197"/>
    </location>
</feature>
<evidence type="ECO:0000256" key="5">
    <source>
        <dbReference type="ARBA" id="ARBA00022860"/>
    </source>
</evidence>
<dbReference type="Proteomes" id="UP001177023">
    <property type="component" value="Unassembled WGS sequence"/>
</dbReference>
<evidence type="ECO:0000256" key="11">
    <source>
        <dbReference type="ARBA" id="ARBA00045821"/>
    </source>
</evidence>
<keyword evidence="5" id="KW-0112">Calmodulin-binding</keyword>
<feature type="region of interest" description="Disordered" evidence="14">
    <location>
        <begin position="51"/>
        <end position="74"/>
    </location>
</feature>
<dbReference type="GO" id="GO:0000978">
    <property type="term" value="F:RNA polymerase II cis-regulatory region sequence-specific DNA binding"/>
    <property type="evidence" value="ECO:0007669"/>
    <property type="project" value="TreeGrafter"/>
</dbReference>
<feature type="DNA-binding region" description="HMG box" evidence="12">
    <location>
        <begin position="281"/>
        <end position="349"/>
    </location>
</feature>
<dbReference type="Pfam" id="PF00505">
    <property type="entry name" value="HMG_box"/>
    <property type="match status" value="2"/>
</dbReference>
<dbReference type="Gene3D" id="1.10.30.10">
    <property type="entry name" value="High mobility group box domain"/>
    <property type="match status" value="2"/>
</dbReference>
<dbReference type="EMBL" id="CATQJA010002654">
    <property type="protein sequence ID" value="CAJ0578668.1"/>
    <property type="molecule type" value="Genomic_DNA"/>
</dbReference>
<comment type="subcellular location">
    <subcellularLocation>
        <location evidence="1">Nucleus speckle</location>
    </subcellularLocation>
</comment>
<evidence type="ECO:0000256" key="2">
    <source>
        <dbReference type="ARBA" id="ARBA00005998"/>
    </source>
</evidence>
<evidence type="ECO:0000259" key="15">
    <source>
        <dbReference type="PROSITE" id="PS50118"/>
    </source>
</evidence>
<evidence type="ECO:0000256" key="6">
    <source>
        <dbReference type="ARBA" id="ARBA00022928"/>
    </source>
</evidence>